<dbReference type="PANTHER" id="PTHR34217">
    <property type="entry name" value="METAL-DEPENDENT CARBOXYPEPTIDASE"/>
    <property type="match status" value="1"/>
</dbReference>
<comment type="cofactor">
    <cofactor evidence="2">
        <name>Zn(2+)</name>
        <dbReference type="ChEBI" id="CHEBI:29105"/>
    </cofactor>
    <text evidence="2">Binds 1 zinc ion per subunit.</text>
</comment>
<name>D1AU80_ANACI</name>
<evidence type="ECO:0000313" key="3">
    <source>
        <dbReference type="EMBL" id="ACZ49108.1"/>
    </source>
</evidence>
<dbReference type="PROSITE" id="PS52034">
    <property type="entry name" value="PEPTIDASE_M32"/>
    <property type="match status" value="1"/>
</dbReference>
<dbReference type="HOGENOM" id="CLU_032916_1_0_5"/>
<keyword evidence="4" id="KW-1185">Reference proteome</keyword>
<keyword evidence="2" id="KW-0862">Zinc</keyword>
<dbReference type="Proteomes" id="UP000000630">
    <property type="component" value="Chromosome"/>
</dbReference>
<comment type="catalytic activity">
    <reaction evidence="1">
        <text>Release of a C-terminal amino acid with broad specificity, except for -Pro.</text>
        <dbReference type="EC" id="3.4.17.19"/>
    </reaction>
</comment>
<accession>D1AU80</accession>
<evidence type="ECO:0000313" key="4">
    <source>
        <dbReference type="Proteomes" id="UP000000630"/>
    </source>
</evidence>
<keyword evidence="1" id="KW-0482">Metalloprotease</keyword>
<dbReference type="InterPro" id="IPR001333">
    <property type="entry name" value="Peptidase_M32_Taq"/>
</dbReference>
<gene>
    <name evidence="3" type="ordered locus">ACIS_00487</name>
</gene>
<dbReference type="EMBL" id="CP001759">
    <property type="protein sequence ID" value="ACZ49108.1"/>
    <property type="molecule type" value="Genomic_DNA"/>
</dbReference>
<dbReference type="EC" id="3.4.17.19" evidence="1"/>
<dbReference type="GO" id="GO:0006508">
    <property type="term" value="P:proteolysis"/>
    <property type="evidence" value="ECO:0007669"/>
    <property type="project" value="UniProtKB-UniRule"/>
</dbReference>
<sequence>MAAGWWVSVVVHMKHYRFLEQVFARVCHIAGAVRVLHSDDSDFDCKVGRICTLREVVQEIVDSEVVAEAVDSALANKGQLGDWEVANLHCMSRMYRRLRGLPVDLVSSLIRAKVACRARWVLFCQGDESVHSVLEDLADVVKLSSEVAAIKAEDLGAASKYDVMLGAYDGDLTTKKMDEVFTDMGAFFRQFAGEVMSRQGNSEGHPAKIVASDKQAALHRHIAEAIGGGMLEAVCAHRKMGLLSEEGVAGSVRSTNGCGEECDYRLALRDALENTGKFLYCSNLPQKWKHQPVGGCPGGIMYEAQGLLMSCHLLRDRGFISFILPAMRKFFSIRGKAADVDSIYSHLTEVQPNMLLGKSDEVSSLAHIMLRYALEKEIINDDLKVSDLPDAWAQGMRYYFDSVPSDDREGFMQDDYWVSGIFGYVPCRVVASVAASQIFSAIKNNRVDVCGGIESGDFSGIIGWLSKHVYSHGGRYSSTTLLKKITGKRVDVDSYKDYLIGRYLSM</sequence>
<comment type="function">
    <text evidence="1">Broad specificity carboxypetidase that releases amino acids sequentially from the C-terminus, including neutral, aromatic, polar and basic residues.</text>
</comment>
<keyword evidence="1" id="KW-0378">Hydrolase</keyword>
<keyword evidence="1 3" id="KW-0121">Carboxypeptidase</keyword>
<protein>
    <recommendedName>
        <fullName evidence="1">Metal-dependent carboxypeptidase</fullName>
        <ecNumber evidence="1">3.4.17.19</ecNumber>
    </recommendedName>
</protein>
<keyword evidence="1" id="KW-0645">Protease</keyword>
<dbReference type="STRING" id="574556.ACIS_00487"/>
<dbReference type="KEGG" id="acn:ACIS_00487"/>
<dbReference type="eggNOG" id="COG2317">
    <property type="taxonomic scope" value="Bacteria"/>
</dbReference>
<dbReference type="GO" id="GO:0004181">
    <property type="term" value="F:metallocarboxypeptidase activity"/>
    <property type="evidence" value="ECO:0007669"/>
    <property type="project" value="UniProtKB-UniRule"/>
</dbReference>
<dbReference type="Gene3D" id="1.10.1370.30">
    <property type="match status" value="1"/>
</dbReference>
<dbReference type="SUPFAM" id="SSF55486">
    <property type="entry name" value="Metalloproteases ('zincins'), catalytic domain"/>
    <property type="match status" value="1"/>
</dbReference>
<organism evidence="3 4">
    <name type="scientific">Anaplasma centrale (strain Israel)</name>
    <name type="common">Anaplasma marginale subsp. centrale (strain Israel)</name>
    <dbReference type="NCBI Taxonomy" id="574556"/>
    <lineage>
        <taxon>Bacteria</taxon>
        <taxon>Pseudomonadati</taxon>
        <taxon>Pseudomonadota</taxon>
        <taxon>Alphaproteobacteria</taxon>
        <taxon>Rickettsiales</taxon>
        <taxon>Anaplasmataceae</taxon>
        <taxon>Anaplasma</taxon>
    </lineage>
</organism>
<dbReference type="GO" id="GO:0046872">
    <property type="term" value="F:metal ion binding"/>
    <property type="evidence" value="ECO:0007669"/>
    <property type="project" value="UniProtKB-KW"/>
</dbReference>
<proteinExistence type="inferred from homology"/>
<dbReference type="PANTHER" id="PTHR34217:SF1">
    <property type="entry name" value="CARBOXYPEPTIDASE 1"/>
    <property type="match status" value="1"/>
</dbReference>
<dbReference type="PRINTS" id="PR00998">
    <property type="entry name" value="CRBOXYPTASET"/>
</dbReference>
<keyword evidence="1 2" id="KW-0479">Metal-binding</keyword>
<feature type="binding site" evidence="2">
    <location>
        <position position="303"/>
    </location>
    <ligand>
        <name>Zn(2+)</name>
        <dbReference type="ChEBI" id="CHEBI:29105"/>
        <note>catalytic</note>
    </ligand>
</feature>
<evidence type="ECO:0000256" key="1">
    <source>
        <dbReference type="PIRNR" id="PIRNR006615"/>
    </source>
</evidence>
<comment type="similarity">
    <text evidence="1">Belongs to the peptidase M32 family.</text>
</comment>
<dbReference type="Pfam" id="PF02074">
    <property type="entry name" value="Peptidase_M32"/>
    <property type="match status" value="1"/>
</dbReference>
<dbReference type="AlphaFoldDB" id="D1AU80"/>
<reference evidence="3 4" key="1">
    <citation type="journal article" date="2010" name="J. Bacteriol.">
        <title>Complete genome sequence of Anaplasma marginale subsp. centrale.</title>
        <authorList>
            <person name="Herndon D.R."/>
            <person name="Palmer G.H."/>
            <person name="Shkap V."/>
            <person name="Knowles D.P. Jr."/>
            <person name="Brayton K.A."/>
        </authorList>
    </citation>
    <scope>NUCLEOTIDE SEQUENCE [LARGE SCALE GENOMIC DNA]</scope>
    <source>
        <strain evidence="3 4">Israel</strain>
    </source>
</reference>
<dbReference type="PIRSF" id="PIRSF006615">
    <property type="entry name" value="Zn_crbxpep_Taq"/>
    <property type="match status" value="1"/>
</dbReference>
<evidence type="ECO:0000256" key="2">
    <source>
        <dbReference type="PIRSR" id="PIRSR006615-1"/>
    </source>
</evidence>